<proteinExistence type="predicted"/>
<organism evidence="2 3">
    <name type="scientific">Geotalea daltonii (strain DSM 22248 / JCM 15807 / FRC-32)</name>
    <name type="common">Geobacter daltonii</name>
    <dbReference type="NCBI Taxonomy" id="316067"/>
    <lineage>
        <taxon>Bacteria</taxon>
        <taxon>Pseudomonadati</taxon>
        <taxon>Thermodesulfobacteriota</taxon>
        <taxon>Desulfuromonadia</taxon>
        <taxon>Geobacterales</taxon>
        <taxon>Geobacteraceae</taxon>
        <taxon>Geotalea</taxon>
    </lineage>
</organism>
<gene>
    <name evidence="2" type="ordered locus">Geob_2545</name>
</gene>
<keyword evidence="3" id="KW-1185">Reference proteome</keyword>
<dbReference type="EMBL" id="CP001390">
    <property type="protein sequence ID" value="ACM20896.1"/>
    <property type="molecule type" value="Genomic_DNA"/>
</dbReference>
<dbReference type="HOGENOM" id="CLU_1394585_0_0_7"/>
<name>B9M0P3_GEODF</name>
<dbReference type="STRING" id="316067.Geob_2545"/>
<dbReference type="OrthoDB" id="5397295at2"/>
<dbReference type="AlphaFoldDB" id="B9M0P3"/>
<evidence type="ECO:0000313" key="2">
    <source>
        <dbReference type="EMBL" id="ACM20896.1"/>
    </source>
</evidence>
<protein>
    <submittedName>
        <fullName evidence="2">Uncharacterized protein</fullName>
    </submittedName>
</protein>
<feature type="compositionally biased region" description="Basic residues" evidence="1">
    <location>
        <begin position="120"/>
        <end position="129"/>
    </location>
</feature>
<dbReference type="RefSeq" id="WP_012647625.1">
    <property type="nucleotide sequence ID" value="NC_011979.1"/>
</dbReference>
<accession>B9M0P3</accession>
<feature type="region of interest" description="Disordered" evidence="1">
    <location>
        <begin position="102"/>
        <end position="132"/>
    </location>
</feature>
<reference evidence="2 3" key="1">
    <citation type="submission" date="2009-01" db="EMBL/GenBank/DDBJ databases">
        <title>Complete sequence of Geobacter sp. FRC-32.</title>
        <authorList>
            <consortium name="US DOE Joint Genome Institute"/>
            <person name="Lucas S."/>
            <person name="Copeland A."/>
            <person name="Lapidus A."/>
            <person name="Glavina del Rio T."/>
            <person name="Dalin E."/>
            <person name="Tice H."/>
            <person name="Bruce D."/>
            <person name="Goodwin L."/>
            <person name="Pitluck S."/>
            <person name="Saunders E."/>
            <person name="Brettin T."/>
            <person name="Detter J.C."/>
            <person name="Han C."/>
            <person name="Larimer F."/>
            <person name="Land M."/>
            <person name="Hauser L."/>
            <person name="Kyrpides N."/>
            <person name="Ovchinnikova G."/>
            <person name="Kostka J."/>
            <person name="Richardson P."/>
        </authorList>
    </citation>
    <scope>NUCLEOTIDE SEQUENCE [LARGE SCALE GENOMIC DNA]</scope>
    <source>
        <strain evidence="3">DSM 22248 / JCM 15807 / FRC-32</strain>
    </source>
</reference>
<sequence>MSEGSTFWLENKQAVGTVAALVGDQKLVIYRDRYYIVINGAAVVKGGKPLRYSRSSLPSLWKKALRGDIPAVQVPPVPESDIPARTAVFRKALVRKEKELSIMPESKPSASAPELSPVHPKQRPLKKSTRQPGVKAAIQSVVAAECPYCSQKHEIPVEKGRSGKPFFQSCTKCASDFAVRFVQVTLFQAQVAGFK</sequence>
<dbReference type="Proteomes" id="UP000007721">
    <property type="component" value="Chromosome"/>
</dbReference>
<evidence type="ECO:0000256" key="1">
    <source>
        <dbReference type="SAM" id="MobiDB-lite"/>
    </source>
</evidence>
<dbReference type="KEGG" id="geo:Geob_2545"/>
<evidence type="ECO:0000313" key="3">
    <source>
        <dbReference type="Proteomes" id="UP000007721"/>
    </source>
</evidence>